<dbReference type="Proteomes" id="UP000606490">
    <property type="component" value="Unassembled WGS sequence"/>
</dbReference>
<accession>A0ABS1UXS3</accession>
<comment type="caution">
    <text evidence="1">The sequence shown here is derived from an EMBL/GenBank/DDBJ whole genome shotgun (WGS) entry which is preliminary data.</text>
</comment>
<evidence type="ECO:0000313" key="2">
    <source>
        <dbReference type="Proteomes" id="UP000606490"/>
    </source>
</evidence>
<organism evidence="1 2">
    <name type="scientific">Belnapia mucosa</name>
    <dbReference type="NCBI Taxonomy" id="2804532"/>
    <lineage>
        <taxon>Bacteria</taxon>
        <taxon>Pseudomonadati</taxon>
        <taxon>Pseudomonadota</taxon>
        <taxon>Alphaproteobacteria</taxon>
        <taxon>Acetobacterales</taxon>
        <taxon>Roseomonadaceae</taxon>
        <taxon>Belnapia</taxon>
    </lineage>
</organism>
<keyword evidence="2" id="KW-1185">Reference proteome</keyword>
<dbReference type="InterPro" id="IPR021233">
    <property type="entry name" value="DUF2783"/>
</dbReference>
<sequence length="74" mass="7747">MLRTEPRIEDPDGFYQAVMDAHRGLDEAAARRFDARLALILANHIGDAAVLRQAVALAAATGEAPAAPLPSAPA</sequence>
<dbReference type="EMBL" id="JAEUXJ010000001">
    <property type="protein sequence ID" value="MBL6453787.1"/>
    <property type="molecule type" value="Genomic_DNA"/>
</dbReference>
<protein>
    <submittedName>
        <fullName evidence="1">DUF2783 domain-containing protein</fullName>
    </submittedName>
</protein>
<reference evidence="1 2" key="1">
    <citation type="submission" date="2021-01" db="EMBL/GenBank/DDBJ databases">
        <title>Belnapia mucosa sp. nov. and Belnapia arida sp. nov., isolated from the Tabernas Desert (Almeria, Spain).</title>
        <authorList>
            <person name="Molina-Menor E."/>
            <person name="Vidal-Verdu A."/>
            <person name="Calonge A."/>
            <person name="Satari L."/>
            <person name="Pereto Magraner J."/>
            <person name="Porcar Miralles M."/>
        </authorList>
    </citation>
    <scope>NUCLEOTIDE SEQUENCE [LARGE SCALE GENOMIC DNA]</scope>
    <source>
        <strain evidence="1 2">T6</strain>
    </source>
</reference>
<proteinExistence type="predicted"/>
<evidence type="ECO:0000313" key="1">
    <source>
        <dbReference type="EMBL" id="MBL6453787.1"/>
    </source>
</evidence>
<name>A0ABS1UXS3_9PROT</name>
<dbReference type="RefSeq" id="WP_202823538.1">
    <property type="nucleotide sequence ID" value="NZ_JAEUXJ010000001.1"/>
</dbReference>
<dbReference type="Pfam" id="PF10932">
    <property type="entry name" value="DUF2783"/>
    <property type="match status" value="1"/>
</dbReference>
<gene>
    <name evidence="1" type="ORF">JMJ55_00545</name>
</gene>